<feature type="non-terminal residue" evidence="8">
    <location>
        <position position="487"/>
    </location>
</feature>
<dbReference type="OrthoDB" id="60033at2759"/>
<evidence type="ECO:0000256" key="6">
    <source>
        <dbReference type="SAM" id="Phobius"/>
    </source>
</evidence>
<evidence type="ECO:0000256" key="4">
    <source>
        <dbReference type="ARBA" id="ARBA00022777"/>
    </source>
</evidence>
<dbReference type="SUPFAM" id="SSF47384">
    <property type="entry name" value="Homodimeric domain of signal transducing histidine kinase"/>
    <property type="match status" value="1"/>
</dbReference>
<name>A0A1Y1IAI0_KLENI</name>
<keyword evidence="5" id="KW-0902">Two-component regulatory system</keyword>
<evidence type="ECO:0000313" key="8">
    <source>
        <dbReference type="EMBL" id="GAQ87930.1"/>
    </source>
</evidence>
<keyword evidence="9" id="KW-1185">Reference proteome</keyword>
<evidence type="ECO:0000313" key="9">
    <source>
        <dbReference type="Proteomes" id="UP000054558"/>
    </source>
</evidence>
<keyword evidence="3" id="KW-0808">Transferase</keyword>
<evidence type="ECO:0000256" key="2">
    <source>
        <dbReference type="ARBA" id="ARBA00012438"/>
    </source>
</evidence>
<dbReference type="EMBL" id="DF237338">
    <property type="protein sequence ID" value="GAQ87930.1"/>
    <property type="molecule type" value="Genomic_DNA"/>
</dbReference>
<organism evidence="8 9">
    <name type="scientific">Klebsormidium nitens</name>
    <name type="common">Green alga</name>
    <name type="synonym">Ulothrix nitens</name>
    <dbReference type="NCBI Taxonomy" id="105231"/>
    <lineage>
        <taxon>Eukaryota</taxon>
        <taxon>Viridiplantae</taxon>
        <taxon>Streptophyta</taxon>
        <taxon>Klebsormidiophyceae</taxon>
        <taxon>Klebsormidiales</taxon>
        <taxon>Klebsormidiaceae</taxon>
        <taxon>Klebsormidium</taxon>
    </lineage>
</organism>
<keyword evidence="4" id="KW-0418">Kinase</keyword>
<dbReference type="Gene3D" id="3.30.450.20">
    <property type="entry name" value="PAS domain"/>
    <property type="match status" value="1"/>
</dbReference>
<keyword evidence="6" id="KW-1133">Transmembrane helix</keyword>
<dbReference type="Proteomes" id="UP000054558">
    <property type="component" value="Unassembled WGS sequence"/>
</dbReference>
<dbReference type="PANTHER" id="PTHR43711">
    <property type="entry name" value="TWO-COMPONENT HISTIDINE KINASE"/>
    <property type="match status" value="1"/>
</dbReference>
<dbReference type="STRING" id="105231.A0A1Y1IAI0"/>
<reference evidence="8 9" key="1">
    <citation type="journal article" date="2014" name="Nat. Commun.">
        <title>Klebsormidium flaccidum genome reveals primary factors for plant terrestrial adaptation.</title>
        <authorList>
            <person name="Hori K."/>
            <person name="Maruyama F."/>
            <person name="Fujisawa T."/>
            <person name="Togashi T."/>
            <person name="Yamamoto N."/>
            <person name="Seo M."/>
            <person name="Sato S."/>
            <person name="Yamada T."/>
            <person name="Mori H."/>
            <person name="Tajima N."/>
            <person name="Moriyama T."/>
            <person name="Ikeuchi M."/>
            <person name="Watanabe M."/>
            <person name="Wada H."/>
            <person name="Kobayashi K."/>
            <person name="Saito M."/>
            <person name="Masuda T."/>
            <person name="Sasaki-Sekimoto Y."/>
            <person name="Mashiguchi K."/>
            <person name="Awai K."/>
            <person name="Shimojima M."/>
            <person name="Masuda S."/>
            <person name="Iwai M."/>
            <person name="Nobusawa T."/>
            <person name="Narise T."/>
            <person name="Kondo S."/>
            <person name="Saito H."/>
            <person name="Sato R."/>
            <person name="Murakawa M."/>
            <person name="Ihara Y."/>
            <person name="Oshima-Yamada Y."/>
            <person name="Ohtaka K."/>
            <person name="Satoh M."/>
            <person name="Sonobe K."/>
            <person name="Ishii M."/>
            <person name="Ohtani R."/>
            <person name="Kanamori-Sato M."/>
            <person name="Honoki R."/>
            <person name="Miyazaki D."/>
            <person name="Mochizuki H."/>
            <person name="Umetsu J."/>
            <person name="Higashi K."/>
            <person name="Shibata D."/>
            <person name="Kamiya Y."/>
            <person name="Sato N."/>
            <person name="Nakamura Y."/>
            <person name="Tabata S."/>
            <person name="Ida S."/>
            <person name="Kurokawa K."/>
            <person name="Ohta H."/>
        </authorList>
    </citation>
    <scope>NUCLEOTIDE SEQUENCE [LARGE SCALE GENOMIC DNA]</scope>
    <source>
        <strain evidence="8 9">NIES-2285</strain>
    </source>
</reference>
<dbReference type="Pfam" id="PF00512">
    <property type="entry name" value="HisKA"/>
    <property type="match status" value="1"/>
</dbReference>
<evidence type="ECO:0000256" key="5">
    <source>
        <dbReference type="ARBA" id="ARBA00023012"/>
    </source>
</evidence>
<evidence type="ECO:0000259" key="7">
    <source>
        <dbReference type="SMART" id="SM00388"/>
    </source>
</evidence>
<dbReference type="CDD" id="cd00082">
    <property type="entry name" value="HisKA"/>
    <property type="match status" value="1"/>
</dbReference>
<dbReference type="PANTHER" id="PTHR43711:SF1">
    <property type="entry name" value="HISTIDINE KINASE 1"/>
    <property type="match status" value="1"/>
</dbReference>
<dbReference type="InterPro" id="IPR036097">
    <property type="entry name" value="HisK_dim/P_sf"/>
</dbReference>
<accession>A0A1Y1IAI0</accession>
<comment type="catalytic activity">
    <reaction evidence="1">
        <text>ATP + protein L-histidine = ADP + protein N-phospho-L-histidine.</text>
        <dbReference type="EC" id="2.7.13.3"/>
    </reaction>
</comment>
<dbReference type="EC" id="2.7.13.3" evidence="2"/>
<dbReference type="SMART" id="SM00388">
    <property type="entry name" value="HisKA"/>
    <property type="match status" value="1"/>
</dbReference>
<keyword evidence="6" id="KW-0812">Transmembrane</keyword>
<protein>
    <recommendedName>
        <fullName evidence="2">histidine kinase</fullName>
        <ecNumber evidence="2">2.7.13.3</ecNumber>
    </recommendedName>
</protein>
<dbReference type="GO" id="GO:0000155">
    <property type="term" value="F:phosphorelay sensor kinase activity"/>
    <property type="evidence" value="ECO:0007669"/>
    <property type="project" value="InterPro"/>
</dbReference>
<feature type="domain" description="Signal transduction histidine kinase dimerisation/phosphoacceptor" evidence="7">
    <location>
        <begin position="373"/>
        <end position="438"/>
    </location>
</feature>
<dbReference type="InterPro" id="IPR003661">
    <property type="entry name" value="HisK_dim/P_dom"/>
</dbReference>
<feature type="transmembrane region" description="Helical" evidence="6">
    <location>
        <begin position="333"/>
        <end position="354"/>
    </location>
</feature>
<evidence type="ECO:0000256" key="1">
    <source>
        <dbReference type="ARBA" id="ARBA00000085"/>
    </source>
</evidence>
<keyword evidence="6" id="KW-0472">Membrane</keyword>
<dbReference type="Gene3D" id="1.10.287.130">
    <property type="match status" value="1"/>
</dbReference>
<dbReference type="AlphaFoldDB" id="A0A1Y1IAI0"/>
<proteinExistence type="predicted"/>
<gene>
    <name evidence="8" type="ORF">KFL_003890010</name>
</gene>
<dbReference type="InterPro" id="IPR050736">
    <property type="entry name" value="Sensor_HK_Regulatory"/>
</dbReference>
<evidence type="ECO:0000256" key="3">
    <source>
        <dbReference type="ARBA" id="ARBA00022679"/>
    </source>
</evidence>
<sequence length="487" mass="52540">MGKKLGRVLACAAATSVFGAFLSLLVYSAAWSPSLRAQLSLVDSFETEVLQNIQRELRRTFDDSRVAVAGCALALAATLEVAPEKLEGVRPVLWGTLRGNDRFSSAGFQAESNASVSFVRTGGNYSEYRRMTPGSPTLTAFLVRDDRAAAVADPASDVTVPPLKNRAWYVEAVAQRGTVIISHYFSVLGAPVVTISTTVTDSSSVLLGAVNVGLSVSSIARKSAATGDYAVYVVSGANATLISSSRSQNATGEWTSARDSPDPLVSGSARRLQKELDGGSDHRGLITVDGRRYVAGVQRLDADFDVTAVVLLPWDRFFSRLERSKRLTTGTSIASIALCVVVAVIIGACFFRIWSRERSRLAEAQHDASMHRKKQQLLASLSHELRTPMAVVMGLLEEMQADSGGEAFEENLALLRKTAEDMLHLLDGILMLAKNEAGKSNVEAQDFKLRAELERALAGIGPLVSQKEVRTWLRYGDGLTEDVIGDR</sequence>